<evidence type="ECO:0000259" key="4">
    <source>
        <dbReference type="PROSITE" id="PS01124"/>
    </source>
</evidence>
<dbReference type="Pfam" id="PF12625">
    <property type="entry name" value="Arabinose_bd"/>
    <property type="match status" value="1"/>
</dbReference>
<name>A0A1E3VK98_9HYPH</name>
<evidence type="ECO:0000313" key="5">
    <source>
        <dbReference type="EMBL" id="ODR93948.1"/>
    </source>
</evidence>
<dbReference type="PANTHER" id="PTHR47894:SF4">
    <property type="entry name" value="HTH-TYPE TRANSCRIPTIONAL REGULATOR GADX"/>
    <property type="match status" value="1"/>
</dbReference>
<evidence type="ECO:0000256" key="3">
    <source>
        <dbReference type="ARBA" id="ARBA00023163"/>
    </source>
</evidence>
<dbReference type="InterPro" id="IPR018060">
    <property type="entry name" value="HTH_AraC"/>
</dbReference>
<protein>
    <recommendedName>
        <fullName evidence="4">HTH araC/xylS-type domain-containing protein</fullName>
    </recommendedName>
</protein>
<keyword evidence="6" id="KW-1185">Reference proteome</keyword>
<proteinExistence type="predicted"/>
<dbReference type="EMBL" id="LPWE01000013">
    <property type="protein sequence ID" value="ODR93948.1"/>
    <property type="molecule type" value="Genomic_DNA"/>
</dbReference>
<dbReference type="STRING" id="1774970.AUC70_10090"/>
<dbReference type="PANTHER" id="PTHR47894">
    <property type="entry name" value="HTH-TYPE TRANSCRIPTIONAL REGULATOR GADX"/>
    <property type="match status" value="1"/>
</dbReference>
<keyword evidence="1" id="KW-0805">Transcription regulation</keyword>
<organism evidence="5 6">
    <name type="scientific">Methyloceanibacter stevinii</name>
    <dbReference type="NCBI Taxonomy" id="1774970"/>
    <lineage>
        <taxon>Bacteria</taxon>
        <taxon>Pseudomonadati</taxon>
        <taxon>Pseudomonadota</taxon>
        <taxon>Alphaproteobacteria</taxon>
        <taxon>Hyphomicrobiales</taxon>
        <taxon>Hyphomicrobiaceae</taxon>
        <taxon>Methyloceanibacter</taxon>
    </lineage>
</organism>
<dbReference type="GO" id="GO:0005829">
    <property type="term" value="C:cytosol"/>
    <property type="evidence" value="ECO:0007669"/>
    <property type="project" value="TreeGrafter"/>
</dbReference>
<comment type="caution">
    <text evidence="5">The sequence shown here is derived from an EMBL/GenBank/DDBJ whole genome shotgun (WGS) entry which is preliminary data.</text>
</comment>
<dbReference type="InterPro" id="IPR009057">
    <property type="entry name" value="Homeodomain-like_sf"/>
</dbReference>
<evidence type="ECO:0000313" key="6">
    <source>
        <dbReference type="Proteomes" id="UP000094172"/>
    </source>
</evidence>
<dbReference type="SUPFAM" id="SSF46689">
    <property type="entry name" value="Homeodomain-like"/>
    <property type="match status" value="1"/>
</dbReference>
<dbReference type="PROSITE" id="PS01124">
    <property type="entry name" value="HTH_ARAC_FAMILY_2"/>
    <property type="match status" value="1"/>
</dbReference>
<reference evidence="5 6" key="1">
    <citation type="journal article" date="2016" name="Environ. Microbiol.">
        <title>New Methyloceanibacter diversity from North Sea sediments includes methanotroph containing solely the soluble methane monooxygenase.</title>
        <authorList>
            <person name="Vekeman B."/>
            <person name="Kerckhof F.M."/>
            <person name="Cremers G."/>
            <person name="de Vos P."/>
            <person name="Vandamme P."/>
            <person name="Boon N."/>
            <person name="Op den Camp H.J."/>
            <person name="Heylen K."/>
        </authorList>
    </citation>
    <scope>NUCLEOTIDE SEQUENCE [LARGE SCALE GENOMIC DNA]</scope>
    <source>
        <strain evidence="5 6">R-67176</strain>
    </source>
</reference>
<sequence>MQRAASLMQLPALLSELGVPLDVVLAGTGVLSDELRPDTFIPYAAYLAILDNAAANTGREDIGLLLGNRQSIAALGPLGRVMCHAATLGEALSEFAAFQIGNSTGATVYLMQADRDVVLGYGIYDPAVHASVHVHDVVVAVGCKLVKELTLGSVVPEEVWLARPAPQDLKPYRSLGGMTVRFGQSHSGVVVGSAGLACRLPQGNATLHEAALTELAPDLAKARKSVAGLVRHELRHLLLTSRARMDDAAAHLGVHPRSLRRRLQEEGVTFEELKDEVRYAMARDLLRLGALSVTDIATTLDYSSASSFVHAFGRWSGISPAKWRKKTNSPASAPSN</sequence>
<dbReference type="SMART" id="SM00342">
    <property type="entry name" value="HTH_ARAC"/>
    <property type="match status" value="1"/>
</dbReference>
<dbReference type="GO" id="GO:0003700">
    <property type="term" value="F:DNA-binding transcription factor activity"/>
    <property type="evidence" value="ECO:0007669"/>
    <property type="project" value="InterPro"/>
</dbReference>
<dbReference type="Pfam" id="PF12833">
    <property type="entry name" value="HTH_18"/>
    <property type="match status" value="1"/>
</dbReference>
<keyword evidence="2" id="KW-0238">DNA-binding</keyword>
<gene>
    <name evidence="5" type="ORF">AUC70_10090</name>
</gene>
<evidence type="ECO:0000256" key="2">
    <source>
        <dbReference type="ARBA" id="ARBA00023125"/>
    </source>
</evidence>
<dbReference type="InterPro" id="IPR032687">
    <property type="entry name" value="AraC-type_N"/>
</dbReference>
<keyword evidence="3" id="KW-0804">Transcription</keyword>
<dbReference type="Proteomes" id="UP000094172">
    <property type="component" value="Unassembled WGS sequence"/>
</dbReference>
<dbReference type="GO" id="GO:0000976">
    <property type="term" value="F:transcription cis-regulatory region binding"/>
    <property type="evidence" value="ECO:0007669"/>
    <property type="project" value="TreeGrafter"/>
</dbReference>
<dbReference type="AlphaFoldDB" id="A0A1E3VK98"/>
<accession>A0A1E3VK98</accession>
<evidence type="ECO:0000256" key="1">
    <source>
        <dbReference type="ARBA" id="ARBA00023015"/>
    </source>
</evidence>
<dbReference type="Gene3D" id="1.10.10.60">
    <property type="entry name" value="Homeodomain-like"/>
    <property type="match status" value="1"/>
</dbReference>
<feature type="domain" description="HTH araC/xylS-type" evidence="4">
    <location>
        <begin position="224"/>
        <end position="326"/>
    </location>
</feature>